<proteinExistence type="predicted"/>
<sequence length="74" mass="7822">MEGTSPHPSTHHTLWLSGEPPGTASLRRHGSPGRTGCATVMRLQPELSQVGPNDDLAQTAWYRPSATTGLEGAT</sequence>
<organism evidence="2 3">
    <name type="scientific">Puccinia coronata f. sp. avenae</name>
    <dbReference type="NCBI Taxonomy" id="200324"/>
    <lineage>
        <taxon>Eukaryota</taxon>
        <taxon>Fungi</taxon>
        <taxon>Dikarya</taxon>
        <taxon>Basidiomycota</taxon>
        <taxon>Pucciniomycotina</taxon>
        <taxon>Pucciniomycetes</taxon>
        <taxon>Pucciniales</taxon>
        <taxon>Pucciniaceae</taxon>
        <taxon>Puccinia</taxon>
    </lineage>
</organism>
<feature type="region of interest" description="Disordered" evidence="1">
    <location>
        <begin position="1"/>
        <end position="37"/>
    </location>
</feature>
<reference evidence="2 3" key="1">
    <citation type="submission" date="2017-11" db="EMBL/GenBank/DDBJ databases">
        <title>De novo assembly and phasing of dikaryotic genomes from two isolates of Puccinia coronata f. sp. avenae, the causal agent of oat crown rust.</title>
        <authorList>
            <person name="Miller M.E."/>
            <person name="Zhang Y."/>
            <person name="Omidvar V."/>
            <person name="Sperschneider J."/>
            <person name="Schwessinger B."/>
            <person name="Raley C."/>
            <person name="Palmer J.M."/>
            <person name="Garnica D."/>
            <person name="Upadhyaya N."/>
            <person name="Rathjen J."/>
            <person name="Taylor J.M."/>
            <person name="Park R.F."/>
            <person name="Dodds P.N."/>
            <person name="Hirsch C.D."/>
            <person name="Kianian S.F."/>
            <person name="Figueroa M."/>
        </authorList>
    </citation>
    <scope>NUCLEOTIDE SEQUENCE [LARGE SCALE GENOMIC DNA]</scope>
    <source>
        <strain evidence="2">12SD80</strain>
    </source>
</reference>
<dbReference type="Proteomes" id="UP000235392">
    <property type="component" value="Unassembled WGS sequence"/>
</dbReference>
<feature type="compositionally biased region" description="Polar residues" evidence="1">
    <location>
        <begin position="1"/>
        <end position="12"/>
    </location>
</feature>
<protein>
    <submittedName>
        <fullName evidence="2">Uncharacterized protein</fullName>
    </submittedName>
</protein>
<dbReference type="AlphaFoldDB" id="A0A2N5VCG4"/>
<name>A0A2N5VCG4_9BASI</name>
<evidence type="ECO:0000313" key="3">
    <source>
        <dbReference type="Proteomes" id="UP000235392"/>
    </source>
</evidence>
<comment type="caution">
    <text evidence="2">The sequence shown here is derived from an EMBL/GenBank/DDBJ whole genome shotgun (WGS) entry which is preliminary data.</text>
</comment>
<dbReference type="EMBL" id="PGCI01000029">
    <property type="protein sequence ID" value="PLW47687.1"/>
    <property type="molecule type" value="Genomic_DNA"/>
</dbReference>
<accession>A0A2N5VCG4</accession>
<evidence type="ECO:0000313" key="2">
    <source>
        <dbReference type="EMBL" id="PLW47687.1"/>
    </source>
</evidence>
<feature type="region of interest" description="Disordered" evidence="1">
    <location>
        <begin position="49"/>
        <end position="74"/>
    </location>
</feature>
<gene>
    <name evidence="2" type="ORF">PCASD_04098</name>
</gene>
<evidence type="ECO:0000256" key="1">
    <source>
        <dbReference type="SAM" id="MobiDB-lite"/>
    </source>
</evidence>